<dbReference type="AlphaFoldDB" id="A0A9N8W888"/>
<evidence type="ECO:0000313" key="1">
    <source>
        <dbReference type="EMBL" id="CAG8480840.1"/>
    </source>
</evidence>
<evidence type="ECO:0000313" key="2">
    <source>
        <dbReference type="Proteomes" id="UP000789405"/>
    </source>
</evidence>
<proteinExistence type="predicted"/>
<dbReference type="PANTHER" id="PTHR36986:SF1">
    <property type="entry name" value="UPF0643 PROTEIN PB2B2.08"/>
    <property type="match status" value="1"/>
</dbReference>
<sequence length="463" mass="53152">MNLNRRRENKIDMEAFAQLLKKYDYGPIKSWDPSLTDAVNFCLESLDPVVIHVGKKDYADVDDFPGCIKGLPAIGNKHKQSGLAFGNMNKILHAEWEKLTPQIRTERYYTYLMSPIHIRQKIIGAIVCCKDTTDKVLGIERIRLVIRIDEFIKELTAENPKITEIREEDNENSGTLPHLCSKITKDKGAIKDYYLFGESLSQLFDYYYAEFSNKQQAQMAVNEELKKQLPNITTDARNKKKERAQKIYSFFNDIGFEKIELVKSFSADFISKLNIEQIEYVKDIVMKTAPQTQSIETSLNSHDANDEEFVRQLENLDAITSNYATESIETSFNWDEIAAGKNNVEGEWYLIAFRSIGSKDANIKKLVEAEAEAYNEAKNHGGLLKYWSSEFNQNRECLSLCIWRSIDEAVKASKKPCHAFTVGLASANYETYKLEKYKLKKTKGEIKINITELKDKILLSQIT</sequence>
<name>A0A9N8W888_9GLOM</name>
<comment type="caution">
    <text evidence="1">The sequence shown here is derived from an EMBL/GenBank/DDBJ whole genome shotgun (WGS) entry which is preliminary data.</text>
</comment>
<dbReference type="EMBL" id="CAJVPY010000571">
    <property type="protein sequence ID" value="CAG8480840.1"/>
    <property type="molecule type" value="Genomic_DNA"/>
</dbReference>
<gene>
    <name evidence="1" type="ORF">DERYTH_LOCUS1917</name>
</gene>
<reference evidence="1" key="1">
    <citation type="submission" date="2021-06" db="EMBL/GenBank/DDBJ databases">
        <authorList>
            <person name="Kallberg Y."/>
            <person name="Tangrot J."/>
            <person name="Rosling A."/>
        </authorList>
    </citation>
    <scope>NUCLEOTIDE SEQUENCE</scope>
    <source>
        <strain evidence="1">MA453B</strain>
    </source>
</reference>
<protein>
    <submittedName>
        <fullName evidence="1">25628_t:CDS:1</fullName>
    </submittedName>
</protein>
<dbReference type="OrthoDB" id="2422101at2759"/>
<accession>A0A9N8W888</accession>
<keyword evidence="2" id="KW-1185">Reference proteome</keyword>
<dbReference type="Proteomes" id="UP000789405">
    <property type="component" value="Unassembled WGS sequence"/>
</dbReference>
<dbReference type="PANTHER" id="PTHR36986">
    <property type="entry name" value="UPF0643 PROTEIN PB2B2.08"/>
    <property type="match status" value="1"/>
</dbReference>
<organism evidence="1 2">
    <name type="scientific">Dentiscutata erythropus</name>
    <dbReference type="NCBI Taxonomy" id="1348616"/>
    <lineage>
        <taxon>Eukaryota</taxon>
        <taxon>Fungi</taxon>
        <taxon>Fungi incertae sedis</taxon>
        <taxon>Mucoromycota</taxon>
        <taxon>Glomeromycotina</taxon>
        <taxon>Glomeromycetes</taxon>
        <taxon>Diversisporales</taxon>
        <taxon>Gigasporaceae</taxon>
        <taxon>Dentiscutata</taxon>
    </lineage>
</organism>